<gene>
    <name evidence="1" type="ORF">FMOSSE_LOCUS10618</name>
</gene>
<reference evidence="1" key="1">
    <citation type="submission" date="2021-06" db="EMBL/GenBank/DDBJ databases">
        <authorList>
            <person name="Kallberg Y."/>
            <person name="Tangrot J."/>
            <person name="Rosling A."/>
        </authorList>
    </citation>
    <scope>NUCLEOTIDE SEQUENCE</scope>
    <source>
        <strain evidence="1">87-6 pot B 2015</strain>
    </source>
</reference>
<evidence type="ECO:0000313" key="1">
    <source>
        <dbReference type="EMBL" id="CAG8633669.1"/>
    </source>
</evidence>
<evidence type="ECO:0000313" key="2">
    <source>
        <dbReference type="Proteomes" id="UP000789375"/>
    </source>
</evidence>
<organism evidence="1 2">
    <name type="scientific">Funneliformis mosseae</name>
    <name type="common">Endomycorrhizal fungus</name>
    <name type="synonym">Glomus mosseae</name>
    <dbReference type="NCBI Taxonomy" id="27381"/>
    <lineage>
        <taxon>Eukaryota</taxon>
        <taxon>Fungi</taxon>
        <taxon>Fungi incertae sedis</taxon>
        <taxon>Mucoromycota</taxon>
        <taxon>Glomeromycotina</taxon>
        <taxon>Glomeromycetes</taxon>
        <taxon>Glomerales</taxon>
        <taxon>Glomeraceae</taxon>
        <taxon>Funneliformis</taxon>
    </lineage>
</organism>
<dbReference type="AlphaFoldDB" id="A0A9N9DCU8"/>
<accession>A0A9N9DCU8</accession>
<name>A0A9N9DCU8_FUNMO</name>
<proteinExistence type="predicted"/>
<keyword evidence="2" id="KW-1185">Reference proteome</keyword>
<comment type="caution">
    <text evidence="1">The sequence shown here is derived from an EMBL/GenBank/DDBJ whole genome shotgun (WGS) entry which is preliminary data.</text>
</comment>
<dbReference type="EMBL" id="CAJVPP010003617">
    <property type="protein sequence ID" value="CAG8633669.1"/>
    <property type="molecule type" value="Genomic_DNA"/>
</dbReference>
<sequence length="40" mass="4420">MDDLEIIRRGKVNGRAFLVASNLVDFAKECSLAVDSLESH</sequence>
<feature type="non-terminal residue" evidence="1">
    <location>
        <position position="40"/>
    </location>
</feature>
<protein>
    <submittedName>
        <fullName evidence="1">4125_t:CDS:1</fullName>
    </submittedName>
</protein>
<dbReference type="Proteomes" id="UP000789375">
    <property type="component" value="Unassembled WGS sequence"/>
</dbReference>